<feature type="region of interest" description="Disordered" evidence="1">
    <location>
        <begin position="84"/>
        <end position="191"/>
    </location>
</feature>
<feature type="compositionally biased region" description="Low complexity" evidence="1">
    <location>
        <begin position="162"/>
        <end position="190"/>
    </location>
</feature>
<accession>A0ABP5CDA1</accession>
<keyword evidence="3" id="KW-1185">Reference proteome</keyword>
<dbReference type="EMBL" id="BAAANN010000013">
    <property type="protein sequence ID" value="GAA1962089.1"/>
    <property type="molecule type" value="Genomic_DNA"/>
</dbReference>
<proteinExistence type="predicted"/>
<evidence type="ECO:0000313" key="2">
    <source>
        <dbReference type="EMBL" id="GAA1962089.1"/>
    </source>
</evidence>
<sequence>MPWFKVDDKFHSHNKVRKVLAEDPAALALWVVAGSWSSDNLTDGLIPDHQLPWLFPTGGDELARKLVAARLWRRVRGGYEFHEWRSDSDGTKRNPSKEEVEEERRKKAEAGRKGGLASGKARSKPQAPGEARAEAAAEPPASRVVELPTRPDREPLQGSPGGRASAQARGARSTPSPARPSTPARASPSAVRCVEHEFDDDPPRCGACERARRHAEQADHERRIETRQAHLRTTHADKRRAIANCPLCDDSGYRGTAVCGHDPGAEARAARGRRIVNDLMGWTSDERTPP</sequence>
<dbReference type="Proteomes" id="UP001501116">
    <property type="component" value="Unassembled WGS sequence"/>
</dbReference>
<reference evidence="3" key="1">
    <citation type="journal article" date="2019" name="Int. J. Syst. Evol. Microbiol.">
        <title>The Global Catalogue of Microorganisms (GCM) 10K type strain sequencing project: providing services to taxonomists for standard genome sequencing and annotation.</title>
        <authorList>
            <consortium name="The Broad Institute Genomics Platform"/>
            <consortium name="The Broad Institute Genome Sequencing Center for Infectious Disease"/>
            <person name="Wu L."/>
            <person name="Ma J."/>
        </authorList>
    </citation>
    <scope>NUCLEOTIDE SEQUENCE [LARGE SCALE GENOMIC DNA]</scope>
    <source>
        <strain evidence="3">JCM 14545</strain>
    </source>
</reference>
<organism evidence="2 3">
    <name type="scientific">Amycolatopsis minnesotensis</name>
    <dbReference type="NCBI Taxonomy" id="337894"/>
    <lineage>
        <taxon>Bacteria</taxon>
        <taxon>Bacillati</taxon>
        <taxon>Actinomycetota</taxon>
        <taxon>Actinomycetes</taxon>
        <taxon>Pseudonocardiales</taxon>
        <taxon>Pseudonocardiaceae</taxon>
        <taxon>Amycolatopsis</taxon>
    </lineage>
</organism>
<gene>
    <name evidence="2" type="ORF">GCM10009754_36530</name>
</gene>
<evidence type="ECO:0000313" key="3">
    <source>
        <dbReference type="Proteomes" id="UP001501116"/>
    </source>
</evidence>
<evidence type="ECO:0000256" key="1">
    <source>
        <dbReference type="SAM" id="MobiDB-lite"/>
    </source>
</evidence>
<protein>
    <submittedName>
        <fullName evidence="2">Uncharacterized protein</fullName>
    </submittedName>
</protein>
<feature type="compositionally biased region" description="Basic and acidic residues" evidence="1">
    <location>
        <begin position="84"/>
        <end position="112"/>
    </location>
</feature>
<feature type="compositionally biased region" description="Low complexity" evidence="1">
    <location>
        <begin position="127"/>
        <end position="141"/>
    </location>
</feature>
<comment type="caution">
    <text evidence="2">The sequence shown here is derived from an EMBL/GenBank/DDBJ whole genome shotgun (WGS) entry which is preliminary data.</text>
</comment>
<name>A0ABP5CDA1_9PSEU</name>